<feature type="domain" description="Nuf2 DHR10-like" evidence="5">
    <location>
        <begin position="119"/>
        <end position="233"/>
    </location>
</feature>
<comment type="caution">
    <text evidence="6">The sequence shown here is derived from an EMBL/GenBank/DDBJ whole genome shotgun (WGS) entry which is preliminary data.</text>
</comment>
<dbReference type="Proteomes" id="UP001159427">
    <property type="component" value="Unassembled WGS sequence"/>
</dbReference>
<feature type="non-terminal residue" evidence="6">
    <location>
        <position position="1"/>
    </location>
</feature>
<evidence type="ECO:0000313" key="6">
    <source>
        <dbReference type="EMBL" id="CAH3196287.1"/>
    </source>
</evidence>
<feature type="coiled-coil region" evidence="4">
    <location>
        <begin position="24"/>
        <end position="95"/>
    </location>
</feature>
<dbReference type="EMBL" id="CALNXI010004683">
    <property type="protein sequence ID" value="CAH3196287.1"/>
    <property type="molecule type" value="Genomic_DNA"/>
</dbReference>
<accession>A0ABN8SYC8</accession>
<gene>
    <name evidence="6" type="ORF">PEVE_00032242</name>
</gene>
<feature type="coiled-coil region" evidence="4">
    <location>
        <begin position="159"/>
        <end position="217"/>
    </location>
</feature>
<evidence type="ECO:0000256" key="3">
    <source>
        <dbReference type="ARBA" id="ARBA00023242"/>
    </source>
</evidence>
<protein>
    <recommendedName>
        <fullName evidence="5">Nuf2 DHR10-like domain-containing protein</fullName>
    </recommendedName>
</protein>
<evidence type="ECO:0000256" key="2">
    <source>
        <dbReference type="ARBA" id="ARBA00023054"/>
    </source>
</evidence>
<dbReference type="Pfam" id="PF18595">
    <property type="entry name" value="Nuf2_DHR10-like"/>
    <property type="match status" value="1"/>
</dbReference>
<keyword evidence="3" id="KW-0539">Nucleus</keyword>
<evidence type="ECO:0000313" key="7">
    <source>
        <dbReference type="Proteomes" id="UP001159427"/>
    </source>
</evidence>
<keyword evidence="7" id="KW-1185">Reference proteome</keyword>
<evidence type="ECO:0000256" key="1">
    <source>
        <dbReference type="ARBA" id="ARBA00004123"/>
    </source>
</evidence>
<feature type="coiled-coil region" evidence="4">
    <location>
        <begin position="243"/>
        <end position="270"/>
    </location>
</feature>
<reference evidence="6 7" key="1">
    <citation type="submission" date="2022-05" db="EMBL/GenBank/DDBJ databases">
        <authorList>
            <consortium name="Genoscope - CEA"/>
            <person name="William W."/>
        </authorList>
    </citation>
    <scope>NUCLEOTIDE SEQUENCE [LARGE SCALE GENOMIC DNA]</scope>
</reference>
<comment type="subcellular location">
    <subcellularLocation>
        <location evidence="1">Nucleus</location>
    </subcellularLocation>
</comment>
<keyword evidence="2 4" id="KW-0175">Coiled coil</keyword>
<evidence type="ECO:0000256" key="4">
    <source>
        <dbReference type="SAM" id="Coils"/>
    </source>
</evidence>
<organism evidence="6 7">
    <name type="scientific">Porites evermanni</name>
    <dbReference type="NCBI Taxonomy" id="104178"/>
    <lineage>
        <taxon>Eukaryota</taxon>
        <taxon>Metazoa</taxon>
        <taxon>Cnidaria</taxon>
        <taxon>Anthozoa</taxon>
        <taxon>Hexacorallia</taxon>
        <taxon>Scleractinia</taxon>
        <taxon>Fungiina</taxon>
        <taxon>Poritidae</taxon>
        <taxon>Porites</taxon>
    </lineage>
</organism>
<name>A0ABN8SYC8_9CNID</name>
<sequence length="308" mass="35755">SAIVNFTKFRGSREHIYENTMAEVEAAVQQRELILAKNQQLQREILELKAKRAEEEQQVKKAAEMKEIQQLKTCNAELSSKKAEIKVNLAGLKQDCEIFKSKIVNSPARFKGELARLTSAVQSVKEARDERSARLQEICAQEESSLQFSEDSQTALKTISGIRQDMERLRDETAKLEELRDKNISLKDELRNMTAKLEQLRRQQASKQDKVSRLMRQHDRKVAASHDTSDQLQREQTHLTKNIAEKDNYLEQLNNEMNSLSEMIKREEDLHEEDMDKLHAAYQMLLGQLESYHQGLNRGWDKVRTVFN</sequence>
<dbReference type="InterPro" id="IPR041112">
    <property type="entry name" value="Nuf2_DHR10-like"/>
</dbReference>
<proteinExistence type="predicted"/>
<evidence type="ECO:0000259" key="5">
    <source>
        <dbReference type="Pfam" id="PF18595"/>
    </source>
</evidence>